<dbReference type="Proteomes" id="UP001062846">
    <property type="component" value="Chromosome 2"/>
</dbReference>
<sequence length="101" mass="11394">MGKCPIRKPLWRVTTERERQQQRGEDGGGCAGTSKGRVEGGKDNARALDSEERRGVEDRWDGRTNCREKDTIHVETIEPEGGENIPDSRRISLLGSQRNLF</sequence>
<evidence type="ECO:0000313" key="1">
    <source>
        <dbReference type="EMBL" id="KAI8569312.1"/>
    </source>
</evidence>
<gene>
    <name evidence="1" type="ORF">RHMOL_Rhmol02G0269200</name>
</gene>
<evidence type="ECO:0000313" key="2">
    <source>
        <dbReference type="Proteomes" id="UP001062846"/>
    </source>
</evidence>
<proteinExistence type="predicted"/>
<organism evidence="1 2">
    <name type="scientific">Rhododendron molle</name>
    <name type="common">Chinese azalea</name>
    <name type="synonym">Azalea mollis</name>
    <dbReference type="NCBI Taxonomy" id="49168"/>
    <lineage>
        <taxon>Eukaryota</taxon>
        <taxon>Viridiplantae</taxon>
        <taxon>Streptophyta</taxon>
        <taxon>Embryophyta</taxon>
        <taxon>Tracheophyta</taxon>
        <taxon>Spermatophyta</taxon>
        <taxon>Magnoliopsida</taxon>
        <taxon>eudicotyledons</taxon>
        <taxon>Gunneridae</taxon>
        <taxon>Pentapetalae</taxon>
        <taxon>asterids</taxon>
        <taxon>Ericales</taxon>
        <taxon>Ericaceae</taxon>
        <taxon>Ericoideae</taxon>
        <taxon>Rhodoreae</taxon>
        <taxon>Rhododendron</taxon>
    </lineage>
</organism>
<comment type="caution">
    <text evidence="1">The sequence shown here is derived from an EMBL/GenBank/DDBJ whole genome shotgun (WGS) entry which is preliminary data.</text>
</comment>
<keyword evidence="2" id="KW-1185">Reference proteome</keyword>
<accession>A0ACC0PWC4</accession>
<protein>
    <submittedName>
        <fullName evidence="1">Uncharacterized protein</fullName>
    </submittedName>
</protein>
<reference evidence="1" key="1">
    <citation type="submission" date="2022-02" db="EMBL/GenBank/DDBJ databases">
        <title>Plant Genome Project.</title>
        <authorList>
            <person name="Zhang R.-G."/>
        </authorList>
    </citation>
    <scope>NUCLEOTIDE SEQUENCE</scope>
    <source>
        <strain evidence="1">AT1</strain>
    </source>
</reference>
<name>A0ACC0PWC4_RHOML</name>
<dbReference type="EMBL" id="CM046389">
    <property type="protein sequence ID" value="KAI8569312.1"/>
    <property type="molecule type" value="Genomic_DNA"/>
</dbReference>